<protein>
    <submittedName>
        <fullName evidence="2">Uncharacterized protein</fullName>
    </submittedName>
</protein>
<dbReference type="Proteomes" id="UP000604046">
    <property type="component" value="Unassembled WGS sequence"/>
</dbReference>
<accession>A0A812TDM7</accession>
<dbReference type="AlphaFoldDB" id="A0A812TDM7"/>
<evidence type="ECO:0000313" key="3">
    <source>
        <dbReference type="Proteomes" id="UP000604046"/>
    </source>
</evidence>
<gene>
    <name evidence="2" type="ORF">SNAT2548_LOCUS29739</name>
</gene>
<feature type="region of interest" description="Disordered" evidence="1">
    <location>
        <begin position="1"/>
        <end position="26"/>
    </location>
</feature>
<organism evidence="2 3">
    <name type="scientific">Symbiodinium natans</name>
    <dbReference type="NCBI Taxonomy" id="878477"/>
    <lineage>
        <taxon>Eukaryota</taxon>
        <taxon>Sar</taxon>
        <taxon>Alveolata</taxon>
        <taxon>Dinophyceae</taxon>
        <taxon>Suessiales</taxon>
        <taxon>Symbiodiniaceae</taxon>
        <taxon>Symbiodinium</taxon>
    </lineage>
</organism>
<keyword evidence="3" id="KW-1185">Reference proteome</keyword>
<dbReference type="EMBL" id="CAJNDS010002574">
    <property type="protein sequence ID" value="CAE7530864.1"/>
    <property type="molecule type" value="Genomic_DNA"/>
</dbReference>
<sequence length="264" mass="30072">MAPSEDVEALHSESEETIEETNAAPPASRGWVKKAALALTLGLFVGLLAMGAHSQNFTVFQGKSSASLDTEMLAEKPPKRPPYPYKAWIMDTLQNLKKTHPKVSIMGRMRMMLGAHMKTPSEDQMKKLYFGAMKTKFRSLPDEDQRPYKLNYVKKRDAYLVAKEEGEKLPRKPVYPYVKYAFDKLGEYKKKYPKSRLPKAAVMKRVFVKNMDSSKVGPALYTAVGSKFKSGTFDKKISAQYKKEYDQKLEIYKKKKAEYDAKNA</sequence>
<proteinExistence type="predicted"/>
<dbReference type="InterPro" id="IPR036910">
    <property type="entry name" value="HMG_box_dom_sf"/>
</dbReference>
<comment type="caution">
    <text evidence="2">The sequence shown here is derived from an EMBL/GenBank/DDBJ whole genome shotgun (WGS) entry which is preliminary data.</text>
</comment>
<reference evidence="2" key="1">
    <citation type="submission" date="2021-02" db="EMBL/GenBank/DDBJ databases">
        <authorList>
            <person name="Dougan E. K."/>
            <person name="Rhodes N."/>
            <person name="Thang M."/>
            <person name="Chan C."/>
        </authorList>
    </citation>
    <scope>NUCLEOTIDE SEQUENCE</scope>
</reference>
<evidence type="ECO:0000256" key="1">
    <source>
        <dbReference type="SAM" id="MobiDB-lite"/>
    </source>
</evidence>
<dbReference type="Gene3D" id="1.10.30.10">
    <property type="entry name" value="High mobility group box domain"/>
    <property type="match status" value="1"/>
</dbReference>
<evidence type="ECO:0000313" key="2">
    <source>
        <dbReference type="EMBL" id="CAE7530864.1"/>
    </source>
</evidence>
<name>A0A812TDM7_9DINO</name>